<sequence length="146" mass="16056">MAWDEWEQLKAEARAGSARMRLNQLEPQPSGGGTEGDLRVDQQDLAAVGDSAFRLFEDLSRHGRGADSSTQTAARDLTTQEFELGAALATVQKRWEKQLRTLLDACAHISNHMDYTQNAHAGDEYFIASTVSSIEALDKGFDKGAR</sequence>
<dbReference type="PATRIC" id="fig|285473.5.peg.1302"/>
<dbReference type="GeneID" id="91402768"/>
<protein>
    <submittedName>
        <fullName evidence="2">Uncharacterized protein</fullName>
    </submittedName>
</protein>
<dbReference type="AlphaFoldDB" id="A0A1D8FZ25"/>
<proteinExistence type="predicted"/>
<evidence type="ECO:0000256" key="1">
    <source>
        <dbReference type="SAM" id="MobiDB-lite"/>
    </source>
</evidence>
<feature type="region of interest" description="Disordered" evidence="1">
    <location>
        <begin position="18"/>
        <end position="38"/>
    </location>
</feature>
<dbReference type="OrthoDB" id="4313158at2"/>
<dbReference type="STRING" id="285473.A4G23_01253"/>
<organism evidence="2 3">
    <name type="scientific">Streptomyces rubrolavendulae</name>
    <dbReference type="NCBI Taxonomy" id="285473"/>
    <lineage>
        <taxon>Bacteria</taxon>
        <taxon>Bacillati</taxon>
        <taxon>Actinomycetota</taxon>
        <taxon>Actinomycetes</taxon>
        <taxon>Kitasatosporales</taxon>
        <taxon>Streptomycetaceae</taxon>
        <taxon>Streptomyces</taxon>
    </lineage>
</organism>
<dbReference type="RefSeq" id="WP_031136285.1">
    <property type="nucleotide sequence ID" value="NZ_CP017316.1"/>
</dbReference>
<dbReference type="Proteomes" id="UP000095349">
    <property type="component" value="Chromosome"/>
</dbReference>
<evidence type="ECO:0000313" key="2">
    <source>
        <dbReference type="EMBL" id="AOT58443.1"/>
    </source>
</evidence>
<dbReference type="EMBL" id="CP017316">
    <property type="protein sequence ID" value="AOT58443.1"/>
    <property type="molecule type" value="Genomic_DNA"/>
</dbReference>
<accession>A0A1D8FZ25</accession>
<gene>
    <name evidence="2" type="ORF">A4G23_01253</name>
</gene>
<dbReference type="KEGG" id="srn:A4G23_01253"/>
<name>A0A1D8FZ25_9ACTN</name>
<keyword evidence="3" id="KW-1185">Reference proteome</keyword>
<reference evidence="2 3" key="1">
    <citation type="submission" date="2016-09" db="EMBL/GenBank/DDBJ databases">
        <title>Streptomyces rubrolavendulae MJM4426 Genome sequencing and assembly.</title>
        <authorList>
            <person name="Kim J.-G."/>
        </authorList>
    </citation>
    <scope>NUCLEOTIDE SEQUENCE [LARGE SCALE GENOMIC DNA]</scope>
    <source>
        <strain evidence="2 3">MJM4426</strain>
    </source>
</reference>
<evidence type="ECO:0000313" key="3">
    <source>
        <dbReference type="Proteomes" id="UP000095349"/>
    </source>
</evidence>